<evidence type="ECO:0000313" key="2">
    <source>
        <dbReference type="Proteomes" id="UP000004995"/>
    </source>
</evidence>
<dbReference type="EMBL" id="AGNK02001849">
    <property type="status" value="NOT_ANNOTATED_CDS"/>
    <property type="molecule type" value="Genomic_DNA"/>
</dbReference>
<accession>K3ZF41</accession>
<proteinExistence type="predicted"/>
<name>K3ZF41_SETIT</name>
<evidence type="ECO:0000313" key="1">
    <source>
        <dbReference type="EnsemblPlants" id="KQL16109"/>
    </source>
</evidence>
<sequence>MQETEEAIADSGRFTTLQRWNTHEHNMGTAGYARKQAQWVEEDNQLTALGIHNPWDDFHEGRPRNWLQGRSRLEVNEGVAEIKWNKDLTLKLAEDIKEKNAHAES</sequence>
<dbReference type="HOGENOM" id="CLU_2241305_0_0_1"/>
<dbReference type="OMA" id="NTHEHNM"/>
<reference evidence="1" key="2">
    <citation type="submission" date="2018-08" db="UniProtKB">
        <authorList>
            <consortium name="EnsemblPlants"/>
        </authorList>
    </citation>
    <scope>IDENTIFICATION</scope>
    <source>
        <strain evidence="1">Yugu1</strain>
    </source>
</reference>
<keyword evidence="2" id="KW-1185">Reference proteome</keyword>
<dbReference type="eggNOG" id="ENOG502R4HE">
    <property type="taxonomic scope" value="Eukaryota"/>
</dbReference>
<organism evidence="1 2">
    <name type="scientific">Setaria italica</name>
    <name type="common">Foxtail millet</name>
    <name type="synonym">Panicum italicum</name>
    <dbReference type="NCBI Taxonomy" id="4555"/>
    <lineage>
        <taxon>Eukaryota</taxon>
        <taxon>Viridiplantae</taxon>
        <taxon>Streptophyta</taxon>
        <taxon>Embryophyta</taxon>
        <taxon>Tracheophyta</taxon>
        <taxon>Spermatophyta</taxon>
        <taxon>Magnoliopsida</taxon>
        <taxon>Liliopsida</taxon>
        <taxon>Poales</taxon>
        <taxon>Poaceae</taxon>
        <taxon>PACMAD clade</taxon>
        <taxon>Panicoideae</taxon>
        <taxon>Panicodae</taxon>
        <taxon>Paniceae</taxon>
        <taxon>Cenchrinae</taxon>
        <taxon>Setaria</taxon>
    </lineage>
</organism>
<protein>
    <submittedName>
        <fullName evidence="1">Uncharacterized protein</fullName>
    </submittedName>
</protein>
<reference evidence="2" key="1">
    <citation type="journal article" date="2012" name="Nat. Biotechnol.">
        <title>Reference genome sequence of the model plant Setaria.</title>
        <authorList>
            <person name="Bennetzen J.L."/>
            <person name="Schmutz J."/>
            <person name="Wang H."/>
            <person name="Percifield R."/>
            <person name="Hawkins J."/>
            <person name="Pontaroli A.C."/>
            <person name="Estep M."/>
            <person name="Feng L."/>
            <person name="Vaughn J.N."/>
            <person name="Grimwood J."/>
            <person name="Jenkins J."/>
            <person name="Barry K."/>
            <person name="Lindquist E."/>
            <person name="Hellsten U."/>
            <person name="Deshpande S."/>
            <person name="Wang X."/>
            <person name="Wu X."/>
            <person name="Mitros T."/>
            <person name="Triplett J."/>
            <person name="Yang X."/>
            <person name="Ye C.Y."/>
            <person name="Mauro-Herrera M."/>
            <person name="Wang L."/>
            <person name="Li P."/>
            <person name="Sharma M."/>
            <person name="Sharma R."/>
            <person name="Ronald P.C."/>
            <person name="Panaud O."/>
            <person name="Kellogg E.A."/>
            <person name="Brutnell T.P."/>
            <person name="Doust A.N."/>
            <person name="Tuskan G.A."/>
            <person name="Rokhsar D."/>
            <person name="Devos K.M."/>
        </authorList>
    </citation>
    <scope>NUCLEOTIDE SEQUENCE [LARGE SCALE GENOMIC DNA]</scope>
    <source>
        <strain evidence="2">cv. Yugu1</strain>
    </source>
</reference>
<dbReference type="EnsemblPlants" id="KQL16109">
    <property type="protein sequence ID" value="KQL16109"/>
    <property type="gene ID" value="SETIT_025190mg"/>
</dbReference>
<dbReference type="Proteomes" id="UP000004995">
    <property type="component" value="Unassembled WGS sequence"/>
</dbReference>
<dbReference type="Gramene" id="KQL16109">
    <property type="protein sequence ID" value="KQL16109"/>
    <property type="gene ID" value="SETIT_025190mg"/>
</dbReference>
<dbReference type="AlphaFoldDB" id="K3ZF41"/>
<dbReference type="InParanoid" id="K3ZF41"/>